<evidence type="ECO:0000313" key="1">
    <source>
        <dbReference type="EMBL" id="KAK5824079.1"/>
    </source>
</evidence>
<reference evidence="1 2" key="1">
    <citation type="submission" date="2023-03" db="EMBL/GenBank/DDBJ databases">
        <title>WGS of Gossypium arboreum.</title>
        <authorList>
            <person name="Yu D."/>
        </authorList>
    </citation>
    <scope>NUCLEOTIDE SEQUENCE [LARGE SCALE GENOMIC DNA]</scope>
    <source>
        <tissue evidence="1">Leaf</tissue>
    </source>
</reference>
<dbReference type="Proteomes" id="UP001358586">
    <property type="component" value="Chromosome 6"/>
</dbReference>
<name>A0ABR0PIH3_GOSAR</name>
<evidence type="ECO:0000313" key="2">
    <source>
        <dbReference type="Proteomes" id="UP001358586"/>
    </source>
</evidence>
<accession>A0ABR0PIH3</accession>
<comment type="caution">
    <text evidence="1">The sequence shown here is derived from an EMBL/GenBank/DDBJ whole genome shotgun (WGS) entry which is preliminary data.</text>
</comment>
<keyword evidence="2" id="KW-1185">Reference proteome</keyword>
<sequence length="135" mass="15137">MVSALIDVNLENGNNLNECQRLMELKNEETKIEYVPNQINLGAADDTGKGKERAIKDVRDMGLDIVEVPLDDPKVGRGDIGLGMAVGCRNADINNRMRVILREANNTWAIGKKLRFSVHGNEEYVIEETMRVKIQ</sequence>
<proteinExistence type="predicted"/>
<gene>
    <name evidence="1" type="ORF">PVK06_018842</name>
</gene>
<dbReference type="EMBL" id="JARKNE010000006">
    <property type="protein sequence ID" value="KAK5824079.1"/>
    <property type="molecule type" value="Genomic_DNA"/>
</dbReference>
<protein>
    <submittedName>
        <fullName evidence="1">Uncharacterized protein</fullName>
    </submittedName>
</protein>
<organism evidence="1 2">
    <name type="scientific">Gossypium arboreum</name>
    <name type="common">Tree cotton</name>
    <name type="synonym">Gossypium nanking</name>
    <dbReference type="NCBI Taxonomy" id="29729"/>
    <lineage>
        <taxon>Eukaryota</taxon>
        <taxon>Viridiplantae</taxon>
        <taxon>Streptophyta</taxon>
        <taxon>Embryophyta</taxon>
        <taxon>Tracheophyta</taxon>
        <taxon>Spermatophyta</taxon>
        <taxon>Magnoliopsida</taxon>
        <taxon>eudicotyledons</taxon>
        <taxon>Gunneridae</taxon>
        <taxon>Pentapetalae</taxon>
        <taxon>rosids</taxon>
        <taxon>malvids</taxon>
        <taxon>Malvales</taxon>
        <taxon>Malvaceae</taxon>
        <taxon>Malvoideae</taxon>
        <taxon>Gossypium</taxon>
    </lineage>
</organism>